<evidence type="ECO:0000313" key="2">
    <source>
        <dbReference type="EMBL" id="SMP28869.1"/>
    </source>
</evidence>
<evidence type="ECO:0008006" key="4">
    <source>
        <dbReference type="Google" id="ProtNLM"/>
    </source>
</evidence>
<dbReference type="RefSeq" id="WP_283426953.1">
    <property type="nucleotide sequence ID" value="NZ_FXTY01000006.1"/>
</dbReference>
<dbReference type="EMBL" id="FXTY01000006">
    <property type="protein sequence ID" value="SMP28869.1"/>
    <property type="molecule type" value="Genomic_DNA"/>
</dbReference>
<sequence length="190" mass="21304">MARVISTLFAVFVTALSASSDERPQGLLWNRSGLPATLPLLIKTTGDADYLLHLRDVEREKVVLAAYVRGGEFFQVLVPPGRFELVFASGEDWQGEAKLFGVNTHIFTLDQPLKFRATLSQRKGHLIDLTQARGTTISDLAKCQRLALDPESLRNRKGQFDPLLRNPSEAPQPWPKMPSPQYDVETWTCL</sequence>
<name>A0ABY1P955_9RHOB</name>
<dbReference type="Proteomes" id="UP001157961">
    <property type="component" value="Unassembled WGS sequence"/>
</dbReference>
<comment type="caution">
    <text evidence="2">The sequence shown here is derived from an EMBL/GenBank/DDBJ whole genome shotgun (WGS) entry which is preliminary data.</text>
</comment>
<evidence type="ECO:0000256" key="1">
    <source>
        <dbReference type="SAM" id="MobiDB-lite"/>
    </source>
</evidence>
<evidence type="ECO:0000313" key="3">
    <source>
        <dbReference type="Proteomes" id="UP001157961"/>
    </source>
</evidence>
<proteinExistence type="predicted"/>
<reference evidence="2 3" key="1">
    <citation type="submission" date="2017-05" db="EMBL/GenBank/DDBJ databases">
        <authorList>
            <person name="Varghese N."/>
            <person name="Submissions S."/>
        </authorList>
    </citation>
    <scope>NUCLEOTIDE SEQUENCE [LARGE SCALE GENOMIC DNA]</scope>
    <source>
        <strain evidence="2 3">DSM 29734</strain>
    </source>
</reference>
<organism evidence="2 3">
    <name type="scientific">Shimia sagamensis</name>
    <dbReference type="NCBI Taxonomy" id="1566352"/>
    <lineage>
        <taxon>Bacteria</taxon>
        <taxon>Pseudomonadati</taxon>
        <taxon>Pseudomonadota</taxon>
        <taxon>Alphaproteobacteria</taxon>
        <taxon>Rhodobacterales</taxon>
        <taxon>Roseobacteraceae</taxon>
    </lineage>
</organism>
<protein>
    <recommendedName>
        <fullName evidence="4">DUF2846 domain-containing protein</fullName>
    </recommendedName>
</protein>
<keyword evidence="3" id="KW-1185">Reference proteome</keyword>
<feature type="region of interest" description="Disordered" evidence="1">
    <location>
        <begin position="157"/>
        <end position="178"/>
    </location>
</feature>
<accession>A0ABY1P955</accession>
<gene>
    <name evidence="2" type="ORF">SAMN06265373_106102</name>
</gene>